<keyword evidence="2" id="KW-0732">Signal</keyword>
<organism evidence="3 4">
    <name type="scientific">Babesia divergens</name>
    <dbReference type="NCBI Taxonomy" id="32595"/>
    <lineage>
        <taxon>Eukaryota</taxon>
        <taxon>Sar</taxon>
        <taxon>Alveolata</taxon>
        <taxon>Apicomplexa</taxon>
        <taxon>Aconoidasida</taxon>
        <taxon>Piroplasmida</taxon>
        <taxon>Babesiidae</taxon>
        <taxon>Babesia</taxon>
    </lineage>
</organism>
<dbReference type="Proteomes" id="UP001195914">
    <property type="component" value="Unassembled WGS sequence"/>
</dbReference>
<dbReference type="EMBL" id="JAHBMH010000033">
    <property type="protein sequence ID" value="KAK1937345.1"/>
    <property type="molecule type" value="Genomic_DNA"/>
</dbReference>
<evidence type="ECO:0000256" key="1">
    <source>
        <dbReference type="SAM" id="MobiDB-lite"/>
    </source>
</evidence>
<proteinExistence type="predicted"/>
<feature type="signal peptide" evidence="2">
    <location>
        <begin position="1"/>
        <end position="25"/>
    </location>
</feature>
<feature type="chain" id="PRO_5041943727" evidence="2">
    <location>
        <begin position="26"/>
        <end position="1531"/>
    </location>
</feature>
<protein>
    <submittedName>
        <fullName evidence="3">Uncharacterized protein</fullName>
    </submittedName>
</protein>
<feature type="region of interest" description="Disordered" evidence="1">
    <location>
        <begin position="1414"/>
        <end position="1446"/>
    </location>
</feature>
<accession>A0AAD9GF74</accession>
<evidence type="ECO:0000313" key="3">
    <source>
        <dbReference type="EMBL" id="KAK1937345.1"/>
    </source>
</evidence>
<comment type="caution">
    <text evidence="3">The sequence shown here is derived from an EMBL/GenBank/DDBJ whole genome shotgun (WGS) entry which is preliminary data.</text>
</comment>
<name>A0AAD9GF74_BABDI</name>
<reference evidence="3" key="1">
    <citation type="journal article" date="2014" name="Nucleic Acids Res.">
        <title>The evolutionary dynamics of variant antigen genes in Babesia reveal a history of genomic innovation underlying host-parasite interaction.</title>
        <authorList>
            <person name="Jackson A.P."/>
            <person name="Otto T.D."/>
            <person name="Darby A."/>
            <person name="Ramaprasad A."/>
            <person name="Xia D."/>
            <person name="Echaide I.E."/>
            <person name="Farber M."/>
            <person name="Gahlot S."/>
            <person name="Gamble J."/>
            <person name="Gupta D."/>
            <person name="Gupta Y."/>
            <person name="Jackson L."/>
            <person name="Malandrin L."/>
            <person name="Malas T.B."/>
            <person name="Moussa E."/>
            <person name="Nair M."/>
            <person name="Reid A.J."/>
            <person name="Sanders M."/>
            <person name="Sharma J."/>
            <person name="Tracey A."/>
            <person name="Quail M.A."/>
            <person name="Weir W."/>
            <person name="Wastling J.M."/>
            <person name="Hall N."/>
            <person name="Willadsen P."/>
            <person name="Lingelbach K."/>
            <person name="Shiels B."/>
            <person name="Tait A."/>
            <person name="Berriman M."/>
            <person name="Allred D.R."/>
            <person name="Pain A."/>
        </authorList>
    </citation>
    <scope>NUCLEOTIDE SEQUENCE</scope>
    <source>
        <strain evidence="3">1802A</strain>
    </source>
</reference>
<evidence type="ECO:0000313" key="4">
    <source>
        <dbReference type="Proteomes" id="UP001195914"/>
    </source>
</evidence>
<reference evidence="3" key="2">
    <citation type="submission" date="2021-05" db="EMBL/GenBank/DDBJ databases">
        <authorList>
            <person name="Pain A."/>
        </authorList>
    </citation>
    <scope>NUCLEOTIDE SEQUENCE</scope>
    <source>
        <strain evidence="3">1802A</strain>
    </source>
</reference>
<sequence>MIPPLGSALWFFLLVFATVSFHVDSFRIQQHSDNTELSKPPSWQEYRNEVQRASLSARRPSCLAATSTSTTSTSLEQQHVEDGILFTHFTPLNADASAPSQNDPARKRAATYFREVDCSGGKGADSIASAVSIPYDEMQLAFFQGDEVVDVVFKNTQEILNIACEQILQFHKSRIYVGLSEDSDRNSANAMRSIRCLIYWIGGRILNCAKGAMDRVDQNPESDATQTEVIRRTIENRIRKFVEETLHYWNGIIRPKEVDLYPVDFSRSGEASSPEDYVSRLWDYLNTKVFNGTLPEFADMRFSWYNMIDKDDSVIPTFNGELFRYLRKDDVAFPGLAYPKELSGREAALGNCVFRSMLKLYCDMFGPRFSSDDYVKTVVTAYEFVESEEALRERISFSSIQKDMIGSKSELRSFLPHFNSCDNMRDADVDIMDSTEFIPNIDQFPYMKNPISFSDIKEVVKDSNTALDIYDMSFRPQSYFKRTKVVEEIQRSGLELDIEDKISPFKVKLPDNTEDYEKSGGDNSGMDSVASSSHNLELLWKLDGAGNLTVPVCEIQRALVYGDLEKFGNIMSLAMNDLIKLKPVQLNGIQNKVVSLCIKALNEVRALDTYTLNYSLTPEDHHKNQITGDIQRLNSNAIQCILFVYKLIERCLTHNGLFPLNNSFMRTRPLELLLKEANALGDSGSTSDVTQFGAESVKMEAEMKPVPFPQEYINDAVAADDPLALRFLVNYYNYNLFGGRLPIDIDIKFEPSSVDEYLSSHDDSSYVLKVPRIYINPLVRGNKVLVARLILEECFNLFLRWSYRFNSPGEGRSDVMVTDIVESDISSRMRRHIANCIETAGDWPFFFDNLHYMAPYEQSAISDLPKQVPLNGRKLGQVFRDLLNTNVDIVSVMSSLVERTEMTALWERQILPIRHFVNALQGGDYDLLYTIMANSSSIKATCHLPISTINSIENKFKEACQISHALDERGSCTIGEDRQRMNSLVNLEAIKCVECAFDELREQATKHHLIAASDLTQGITEATDNLARCQPEEVDHRKADANYTLLNINNAGIPTEVRTDNRDNQVVDKYIHPSNNEDPSAYDLNAEERPVCAEAIYRAYNDKLFNKSLPQDVKIEFVDDLEDLSTLDDNMHSISPPTIKLNSLLSHAKILFLHMILQMVNISFMYSTHNVELDCLRYFSVPYRSAFKQFHINQQQYLRSRLLPISREARMKAKASAKDGCTSYVQSLKDAAEVKYESGSQKSLLDMEIDEFVDEVLDGRTKIHSDNKDASLCNPFEEYQALQSFANHFVNWKRTRMSFQDVVTIESNLPKGDPKALQFVNNTFIRTVWSRFKFEHLENVLKTMGIEMPLSKHLGLNWQPVLNEDQQFKMIKYLTLLSAEDDNVFTILVRSGACTPKEAFDVLIKLADPHLKLEPYPDEPPNKARTADSPTMSCDATMDPSQDDEPNFGSEAFSNEIQALTSTMDLDTAETVHMLVDKLMRRNYSDALGILSSHPKRSYLKEMVLKFLDVIRNNGVLKDRHHIEILEFLRN</sequence>
<keyword evidence="4" id="KW-1185">Reference proteome</keyword>
<gene>
    <name evidence="3" type="ORF">X943_001131</name>
</gene>
<feature type="compositionally biased region" description="Basic and acidic residues" evidence="1">
    <location>
        <begin position="1414"/>
        <end position="1426"/>
    </location>
</feature>
<evidence type="ECO:0000256" key="2">
    <source>
        <dbReference type="SAM" id="SignalP"/>
    </source>
</evidence>